<protein>
    <submittedName>
        <fullName evidence="2">Uncharacterized protein</fullName>
    </submittedName>
</protein>
<proteinExistence type="predicted"/>
<evidence type="ECO:0000256" key="1">
    <source>
        <dbReference type="SAM" id="MobiDB-lite"/>
    </source>
</evidence>
<feature type="compositionally biased region" description="Basic and acidic residues" evidence="1">
    <location>
        <begin position="86"/>
        <end position="101"/>
    </location>
</feature>
<dbReference type="EMBL" id="BLXT01002217">
    <property type="protein sequence ID" value="GFN92026.1"/>
    <property type="molecule type" value="Genomic_DNA"/>
</dbReference>
<organism evidence="2 3">
    <name type="scientific">Plakobranchus ocellatus</name>
    <dbReference type="NCBI Taxonomy" id="259542"/>
    <lineage>
        <taxon>Eukaryota</taxon>
        <taxon>Metazoa</taxon>
        <taxon>Spiralia</taxon>
        <taxon>Lophotrochozoa</taxon>
        <taxon>Mollusca</taxon>
        <taxon>Gastropoda</taxon>
        <taxon>Heterobranchia</taxon>
        <taxon>Euthyneura</taxon>
        <taxon>Panpulmonata</taxon>
        <taxon>Sacoglossa</taxon>
        <taxon>Placobranchoidea</taxon>
        <taxon>Plakobranchidae</taxon>
        <taxon>Plakobranchus</taxon>
    </lineage>
</organism>
<dbReference type="Proteomes" id="UP000735302">
    <property type="component" value="Unassembled WGS sequence"/>
</dbReference>
<name>A0AAV3Z9W2_9GAST</name>
<gene>
    <name evidence="2" type="ORF">PoB_001853200</name>
</gene>
<comment type="caution">
    <text evidence="2">The sequence shown here is derived from an EMBL/GenBank/DDBJ whole genome shotgun (WGS) entry which is preliminary data.</text>
</comment>
<reference evidence="2 3" key="1">
    <citation type="journal article" date="2021" name="Elife">
        <title>Chloroplast acquisition without the gene transfer in kleptoplastic sea slugs, Plakobranchus ocellatus.</title>
        <authorList>
            <person name="Maeda T."/>
            <person name="Takahashi S."/>
            <person name="Yoshida T."/>
            <person name="Shimamura S."/>
            <person name="Takaki Y."/>
            <person name="Nagai Y."/>
            <person name="Toyoda A."/>
            <person name="Suzuki Y."/>
            <person name="Arimoto A."/>
            <person name="Ishii H."/>
            <person name="Satoh N."/>
            <person name="Nishiyama T."/>
            <person name="Hasebe M."/>
            <person name="Maruyama T."/>
            <person name="Minagawa J."/>
            <person name="Obokata J."/>
            <person name="Shigenobu S."/>
        </authorList>
    </citation>
    <scope>NUCLEOTIDE SEQUENCE [LARGE SCALE GENOMIC DNA]</scope>
</reference>
<dbReference type="AlphaFoldDB" id="A0AAV3Z9W2"/>
<feature type="region of interest" description="Disordered" evidence="1">
    <location>
        <begin position="85"/>
        <end position="110"/>
    </location>
</feature>
<sequence length="128" mass="14897">MLVLSCEREVNQKLKAKSTGCSSPRDQTRESTSDQLHSLPSPPPGRSLRRVERVLKKWLGKYSLWTVIKSDLVVKHMFTVEINRQGPDREKNMRTRREQSEKMASNLENKSQCGMAKRNVEMRFEVHI</sequence>
<evidence type="ECO:0000313" key="2">
    <source>
        <dbReference type="EMBL" id="GFN92026.1"/>
    </source>
</evidence>
<feature type="region of interest" description="Disordered" evidence="1">
    <location>
        <begin position="13"/>
        <end position="47"/>
    </location>
</feature>
<keyword evidence="3" id="KW-1185">Reference proteome</keyword>
<evidence type="ECO:0000313" key="3">
    <source>
        <dbReference type="Proteomes" id="UP000735302"/>
    </source>
</evidence>
<accession>A0AAV3Z9W2</accession>